<evidence type="ECO:0000313" key="2">
    <source>
        <dbReference type="EMBL" id="AFM04189.1"/>
    </source>
</evidence>
<organism evidence="2 3">
    <name type="scientific">Bernardetia litoralis (strain ATCC 23117 / DSM 6794 / NBRC 15988 / NCIMB 1366 / Fx l1 / Sio-4)</name>
    <name type="common">Flexibacter litoralis</name>
    <dbReference type="NCBI Taxonomy" id="880071"/>
    <lineage>
        <taxon>Bacteria</taxon>
        <taxon>Pseudomonadati</taxon>
        <taxon>Bacteroidota</taxon>
        <taxon>Cytophagia</taxon>
        <taxon>Cytophagales</taxon>
        <taxon>Bernardetiaceae</taxon>
        <taxon>Bernardetia</taxon>
    </lineage>
</organism>
<feature type="domain" description="HNH nuclease" evidence="1">
    <location>
        <begin position="201"/>
        <end position="255"/>
    </location>
</feature>
<dbReference type="EMBL" id="CP003345">
    <property type="protein sequence ID" value="AFM04189.1"/>
    <property type="molecule type" value="Genomic_DNA"/>
</dbReference>
<keyword evidence="2" id="KW-0540">Nuclease</keyword>
<keyword evidence="2" id="KW-0378">Hydrolase</keyword>
<keyword evidence="3" id="KW-1185">Reference proteome</keyword>
<dbReference type="RefSeq" id="WP_014797641.1">
    <property type="nucleotide sequence ID" value="NC_018018.1"/>
</dbReference>
<accession>I4AJQ4</accession>
<dbReference type="PIRSF" id="PIRSF030850">
    <property type="entry name" value="UCP030850"/>
    <property type="match status" value="1"/>
</dbReference>
<dbReference type="OrthoDB" id="67788at2"/>
<dbReference type="Pfam" id="PF13391">
    <property type="entry name" value="HNH_2"/>
    <property type="match status" value="1"/>
</dbReference>
<dbReference type="GO" id="GO:0004519">
    <property type="term" value="F:endonuclease activity"/>
    <property type="evidence" value="ECO:0007669"/>
    <property type="project" value="UniProtKB-KW"/>
</dbReference>
<proteinExistence type="predicted"/>
<dbReference type="Proteomes" id="UP000006054">
    <property type="component" value="Chromosome"/>
</dbReference>
<keyword evidence="2" id="KW-0255">Endonuclease</keyword>
<gene>
    <name evidence="2" type="ordered locus">Fleli_1791</name>
</gene>
<sequence>MMQYIKKYISKIRKIKRGVTKYGKAPHKPVLLLSIIDKIESSNITENKIFITPDLIATFKDNFSFLVDTPHNSDFILPFYHLQGDNFWHLKSKSNYKIDSFIRSFELFNEKLDYGFFDSELFELLNDDNSRNILKTTLLDYHFSNKKQNYLQNKGNEGYIKNLEKVILNEEEYVISVEEETQFVRGSLFKKLIPRVYNFTCAISEMKIISSHGFSFIDACHIVPFSISQNDTVSNGIALCPNLHRAFDRGLITINEKYKVLVSPHFAEDENNNYSLKKIEGKSISLPFGNVHYPKVEYLKWHLDNVFKV</sequence>
<dbReference type="KEGG" id="fli:Fleli_1791"/>
<dbReference type="eggNOG" id="COG3440">
    <property type="taxonomic scope" value="Bacteria"/>
</dbReference>
<dbReference type="STRING" id="880071.Fleli_1791"/>
<dbReference type="InterPro" id="IPR011396">
    <property type="entry name" value="PT_DNA_restrict"/>
</dbReference>
<dbReference type="InterPro" id="IPR003615">
    <property type="entry name" value="HNH_nuc"/>
</dbReference>
<name>I4AJQ4_BERLS</name>
<dbReference type="HOGENOM" id="CLU_075532_0_0_10"/>
<dbReference type="PATRIC" id="fig|880071.3.peg.1768"/>
<dbReference type="AlphaFoldDB" id="I4AJQ4"/>
<evidence type="ECO:0000259" key="1">
    <source>
        <dbReference type="Pfam" id="PF13391"/>
    </source>
</evidence>
<evidence type="ECO:0000313" key="3">
    <source>
        <dbReference type="Proteomes" id="UP000006054"/>
    </source>
</evidence>
<dbReference type="CDD" id="cd00085">
    <property type="entry name" value="HNHc"/>
    <property type="match status" value="1"/>
</dbReference>
<reference evidence="3" key="1">
    <citation type="submission" date="2012-06" db="EMBL/GenBank/DDBJ databases">
        <title>The complete genome of Flexibacter litoralis DSM 6794.</title>
        <authorList>
            <person name="Lucas S."/>
            <person name="Copeland A."/>
            <person name="Lapidus A."/>
            <person name="Glavina del Rio T."/>
            <person name="Dalin E."/>
            <person name="Tice H."/>
            <person name="Bruce D."/>
            <person name="Goodwin L."/>
            <person name="Pitluck S."/>
            <person name="Peters L."/>
            <person name="Ovchinnikova G."/>
            <person name="Lu M."/>
            <person name="Kyrpides N."/>
            <person name="Mavromatis K."/>
            <person name="Ivanova N."/>
            <person name="Brettin T."/>
            <person name="Detter J.C."/>
            <person name="Han C."/>
            <person name="Larimer F."/>
            <person name="Land M."/>
            <person name="Hauser L."/>
            <person name="Markowitz V."/>
            <person name="Cheng J.-F."/>
            <person name="Hugenholtz P."/>
            <person name="Woyke T."/>
            <person name="Wu D."/>
            <person name="Spring S."/>
            <person name="Lang E."/>
            <person name="Kopitz M."/>
            <person name="Brambilla E."/>
            <person name="Klenk H.-P."/>
            <person name="Eisen J.A."/>
        </authorList>
    </citation>
    <scope>NUCLEOTIDE SEQUENCE [LARGE SCALE GENOMIC DNA]</scope>
    <source>
        <strain evidence="3">ATCC 23117 / DSM 6794 / NBRC 15988 / NCIMB 1366 / Sio-4</strain>
    </source>
</reference>
<protein>
    <submittedName>
        <fullName evidence="2">Putative restriction endonuclease</fullName>
    </submittedName>
</protein>